<organism evidence="4">
    <name type="scientific">Mucochytrium quahogii</name>
    <dbReference type="NCBI Taxonomy" id="96639"/>
    <lineage>
        <taxon>Eukaryota</taxon>
        <taxon>Sar</taxon>
        <taxon>Stramenopiles</taxon>
        <taxon>Bigyra</taxon>
        <taxon>Labyrinthulomycetes</taxon>
        <taxon>Thraustochytrida</taxon>
        <taxon>Thraustochytriidae</taxon>
        <taxon>Mucochytrium</taxon>
    </lineage>
</organism>
<reference evidence="4" key="1">
    <citation type="submission" date="2021-01" db="EMBL/GenBank/DDBJ databases">
        <authorList>
            <person name="Corre E."/>
            <person name="Pelletier E."/>
            <person name="Niang G."/>
            <person name="Scheremetjew M."/>
            <person name="Finn R."/>
            <person name="Kale V."/>
            <person name="Holt S."/>
            <person name="Cochrane G."/>
            <person name="Meng A."/>
            <person name="Brown T."/>
            <person name="Cohen L."/>
        </authorList>
    </citation>
    <scope>NUCLEOTIDE SEQUENCE</scope>
    <source>
        <strain evidence="4">NY070348D</strain>
    </source>
</reference>
<feature type="domain" description="SAM" evidence="3">
    <location>
        <begin position="214"/>
        <end position="277"/>
    </location>
</feature>
<dbReference type="EMBL" id="HBHK01008620">
    <property type="protein sequence ID" value="CAD9676228.1"/>
    <property type="molecule type" value="Transcribed_RNA"/>
</dbReference>
<protein>
    <recommendedName>
        <fullName evidence="5">PH domain-containing protein</fullName>
    </recommendedName>
</protein>
<evidence type="ECO:0000259" key="2">
    <source>
        <dbReference type="PROSITE" id="PS50003"/>
    </source>
</evidence>
<dbReference type="PROSITE" id="PS50105">
    <property type="entry name" value="SAM_DOMAIN"/>
    <property type="match status" value="1"/>
</dbReference>
<dbReference type="AlphaFoldDB" id="A0A7S2RNJ2"/>
<sequence length="281" mass="30457">MFFRKASSNSVTGGAAGSGEASSSAEGPQPEVLGNCVSKEEQSAASGSVAERRGTGTYHANLVQERTQSESLVRDGYLMKKGVVNQAYKKRWFVLTTRSLQYYESESTSGDNAKGVIELISISKVDVKGDNCRERFNVFTPTRVYHLKAASVAESEAWIAAITGAAEMERKHHGAWKPRRPSLSPVDSIKLEGASFNPNTMVHTPAELNKYKLWSAFDVAAWVGTFNMRRSAALMYKAGITGSDLNGLSSVDLEKLGIENKQDQLAILKKIGSLVKGEISG</sequence>
<dbReference type="SMART" id="SM00233">
    <property type="entry name" value="PH"/>
    <property type="match status" value="1"/>
</dbReference>
<gene>
    <name evidence="4" type="ORF">QSP1433_LOCUS5366</name>
</gene>
<evidence type="ECO:0000259" key="3">
    <source>
        <dbReference type="PROSITE" id="PS50105"/>
    </source>
</evidence>
<dbReference type="Gene3D" id="2.30.29.30">
    <property type="entry name" value="Pleckstrin-homology domain (PH domain)/Phosphotyrosine-binding domain (PTB)"/>
    <property type="match status" value="1"/>
</dbReference>
<dbReference type="PANTHER" id="PTHR14336">
    <property type="entry name" value="TANDEM PH DOMAIN CONTAINING PROTEIN"/>
    <property type="match status" value="1"/>
</dbReference>
<proteinExistence type="predicted"/>
<feature type="compositionally biased region" description="Polar residues" evidence="1">
    <location>
        <begin position="1"/>
        <end position="12"/>
    </location>
</feature>
<dbReference type="Pfam" id="PF07647">
    <property type="entry name" value="SAM_2"/>
    <property type="match status" value="1"/>
</dbReference>
<feature type="domain" description="PH" evidence="2">
    <location>
        <begin position="71"/>
        <end position="167"/>
    </location>
</feature>
<evidence type="ECO:0000313" key="4">
    <source>
        <dbReference type="EMBL" id="CAD9676228.1"/>
    </source>
</evidence>
<dbReference type="PROSITE" id="PS50003">
    <property type="entry name" value="PH_DOMAIN"/>
    <property type="match status" value="1"/>
</dbReference>
<dbReference type="InterPro" id="IPR001660">
    <property type="entry name" value="SAM"/>
</dbReference>
<dbReference type="SMART" id="SM00454">
    <property type="entry name" value="SAM"/>
    <property type="match status" value="1"/>
</dbReference>
<dbReference type="InterPro" id="IPR011993">
    <property type="entry name" value="PH-like_dom_sf"/>
</dbReference>
<dbReference type="InterPro" id="IPR051707">
    <property type="entry name" value="PI-Interact_SigTrans_Reg"/>
</dbReference>
<accession>A0A7S2RNJ2</accession>
<dbReference type="Pfam" id="PF00169">
    <property type="entry name" value="PH"/>
    <property type="match status" value="1"/>
</dbReference>
<dbReference type="PANTHER" id="PTHR14336:SF8">
    <property type="entry name" value="PROTEIN OPY1"/>
    <property type="match status" value="1"/>
</dbReference>
<name>A0A7S2RNJ2_9STRA</name>
<feature type="compositionally biased region" description="Low complexity" evidence="1">
    <location>
        <begin position="18"/>
        <end position="27"/>
    </location>
</feature>
<dbReference type="SUPFAM" id="SSF47769">
    <property type="entry name" value="SAM/Pointed domain"/>
    <property type="match status" value="1"/>
</dbReference>
<dbReference type="Gene3D" id="1.10.150.50">
    <property type="entry name" value="Transcription Factor, Ets-1"/>
    <property type="match status" value="1"/>
</dbReference>
<dbReference type="InterPro" id="IPR001849">
    <property type="entry name" value="PH_domain"/>
</dbReference>
<evidence type="ECO:0000256" key="1">
    <source>
        <dbReference type="SAM" id="MobiDB-lite"/>
    </source>
</evidence>
<evidence type="ECO:0008006" key="5">
    <source>
        <dbReference type="Google" id="ProtNLM"/>
    </source>
</evidence>
<dbReference type="FunFam" id="2.30.29.30:FF:000286">
    <property type="entry name" value="PH-protein kinase domain containing protein"/>
    <property type="match status" value="1"/>
</dbReference>
<dbReference type="SUPFAM" id="SSF50729">
    <property type="entry name" value="PH domain-like"/>
    <property type="match status" value="1"/>
</dbReference>
<feature type="region of interest" description="Disordered" evidence="1">
    <location>
        <begin position="1"/>
        <end position="38"/>
    </location>
</feature>
<dbReference type="InterPro" id="IPR013761">
    <property type="entry name" value="SAM/pointed_sf"/>
</dbReference>